<keyword evidence="4" id="KW-0677">Repeat</keyword>
<dbReference type="EC" id="2.7.11.1" evidence="1"/>
<evidence type="ECO:0000256" key="4">
    <source>
        <dbReference type="ARBA" id="ARBA00022737"/>
    </source>
</evidence>
<accession>A0ABS1X0H7</accession>
<dbReference type="Pfam" id="PF06745">
    <property type="entry name" value="ATPase"/>
    <property type="match status" value="2"/>
</dbReference>
<dbReference type="PROSITE" id="PS51146">
    <property type="entry name" value="KAIC"/>
    <property type="match status" value="2"/>
</dbReference>
<evidence type="ECO:0000313" key="9">
    <source>
        <dbReference type="Proteomes" id="UP000661077"/>
    </source>
</evidence>
<evidence type="ECO:0000256" key="6">
    <source>
        <dbReference type="ARBA" id="ARBA00022801"/>
    </source>
</evidence>
<proteinExistence type="predicted"/>
<dbReference type="InterPro" id="IPR014774">
    <property type="entry name" value="KaiC-like_dom"/>
</dbReference>
<dbReference type="InterPro" id="IPR027417">
    <property type="entry name" value="P-loop_NTPase"/>
</dbReference>
<dbReference type="EMBL" id="JAEVLS010000004">
    <property type="protein sequence ID" value="MBM0106749.1"/>
    <property type="molecule type" value="Genomic_DNA"/>
</dbReference>
<keyword evidence="5" id="KW-0418">Kinase</keyword>
<evidence type="ECO:0000313" key="8">
    <source>
        <dbReference type="EMBL" id="MBM0106749.1"/>
    </source>
</evidence>
<dbReference type="PIRSF" id="PIRSF039117">
    <property type="entry name" value="KaiC"/>
    <property type="match status" value="1"/>
</dbReference>
<protein>
    <recommendedName>
        <fullName evidence="1">non-specific serine/threonine protein kinase</fullName>
        <ecNumber evidence="1">2.7.11.1</ecNumber>
    </recommendedName>
</protein>
<evidence type="ECO:0000256" key="1">
    <source>
        <dbReference type="ARBA" id="ARBA00012513"/>
    </source>
</evidence>
<dbReference type="Proteomes" id="UP000661077">
    <property type="component" value="Unassembled WGS sequence"/>
</dbReference>
<comment type="caution">
    <text evidence="8">The sequence shown here is derived from an EMBL/GenBank/DDBJ whole genome shotgun (WGS) entry which is preliminary data.</text>
</comment>
<evidence type="ECO:0000256" key="2">
    <source>
        <dbReference type="ARBA" id="ARBA00022553"/>
    </source>
</evidence>
<feature type="domain" description="KaiC" evidence="7">
    <location>
        <begin position="239"/>
        <end position="472"/>
    </location>
</feature>
<gene>
    <name evidence="8" type="ORF">JM946_18610</name>
</gene>
<evidence type="ECO:0000256" key="5">
    <source>
        <dbReference type="ARBA" id="ARBA00022777"/>
    </source>
</evidence>
<dbReference type="PANTHER" id="PTHR42926">
    <property type="match status" value="1"/>
</dbReference>
<keyword evidence="6" id="KW-0378">Hydrolase</keyword>
<dbReference type="PANTHER" id="PTHR42926:SF1">
    <property type="entry name" value="CIRCADIAN CLOCK OSCILLATOR PROTEIN KAIC 1"/>
    <property type="match status" value="1"/>
</dbReference>
<dbReference type="InterPro" id="IPR030665">
    <property type="entry name" value="KaiC"/>
</dbReference>
<reference evidence="8 9" key="1">
    <citation type="journal article" date="2021" name="Int. J. Syst. Evol. Microbiol.">
        <title>Steroidobacter gossypii sp. nov., isolated from soil of cotton cropping field.</title>
        <authorList>
            <person name="Huang R."/>
            <person name="Yang S."/>
            <person name="Zhen C."/>
            <person name="Liu W."/>
        </authorList>
    </citation>
    <scope>NUCLEOTIDE SEQUENCE [LARGE SCALE GENOMIC DNA]</scope>
    <source>
        <strain evidence="8 9">S1-65</strain>
    </source>
</reference>
<dbReference type="Gene3D" id="3.40.50.300">
    <property type="entry name" value="P-loop containing nucleotide triphosphate hydrolases"/>
    <property type="match status" value="2"/>
</dbReference>
<feature type="domain" description="KaiC" evidence="7">
    <location>
        <begin position="4"/>
        <end position="233"/>
    </location>
</feature>
<dbReference type="InterPro" id="IPR010624">
    <property type="entry name" value="KaiC_dom"/>
</dbReference>
<evidence type="ECO:0000259" key="7">
    <source>
        <dbReference type="PROSITE" id="PS51146"/>
    </source>
</evidence>
<keyword evidence="9" id="KW-1185">Reference proteome</keyword>
<keyword evidence="2" id="KW-0597">Phosphoprotein</keyword>
<keyword evidence="3" id="KW-0808">Transferase</keyword>
<name>A0ABS1X0H7_9GAMM</name>
<sequence>MQLEVVATRVSTLDRILPGGFLKGGVYIIDGAPGTGKTILSSQICFNRRPEEGKALFVTLLAESHTRMLQHLRPMSFFTERMLPHQLYFVSGSAVLAREGLAGLQELLKVELKRHRPGVLVIDGFAATRDAASSNLEFKRFVQEIQSHAATGDCVVLLLTSGADGAMEVTHTVVDGIVRLTHQLVDRQTERTLQVVKFRGRGFLPGKHSFHITDDGLVIYPRVEALFSTPSVPDEYELSRRSTGIEGVDAMLGGGLLARTTNGLFGPTGSGKTTFGLQYVSRSSAAEPGVFFGLFESPQRLRAKAQAIGIDLQELERREQLELIWRPQGERLLDELGHEIVDAIHRRKAKRVFIDGFGGLVESVIGPERLTRFISSLANEIRALGAMTMVSIESRNILGANMELPSRGLSSLLEGLIVMRYAEVKGEIRRLISVTKLRDSDFDPFLREFKITSQGLKVGDTMGGFEALMSGFGRDPRATTT</sequence>
<dbReference type="SUPFAM" id="SSF52540">
    <property type="entry name" value="P-loop containing nucleoside triphosphate hydrolases"/>
    <property type="match status" value="2"/>
</dbReference>
<dbReference type="RefSeq" id="WP_203168864.1">
    <property type="nucleotide sequence ID" value="NZ_JAEVLS010000004.1"/>
</dbReference>
<organism evidence="8 9">
    <name type="scientific">Steroidobacter gossypii</name>
    <dbReference type="NCBI Taxonomy" id="2805490"/>
    <lineage>
        <taxon>Bacteria</taxon>
        <taxon>Pseudomonadati</taxon>
        <taxon>Pseudomonadota</taxon>
        <taxon>Gammaproteobacteria</taxon>
        <taxon>Steroidobacterales</taxon>
        <taxon>Steroidobacteraceae</taxon>
        <taxon>Steroidobacter</taxon>
    </lineage>
</organism>
<dbReference type="InterPro" id="IPR051347">
    <property type="entry name" value="Circadian_clock_KaiC-rel"/>
</dbReference>
<evidence type="ECO:0000256" key="3">
    <source>
        <dbReference type="ARBA" id="ARBA00022679"/>
    </source>
</evidence>